<gene>
    <name evidence="1" type="ORF">NPIL_444371</name>
</gene>
<sequence>MGDFPTSPANIFEGRTNKQNNPFSNSIRFLFWNARNMGLPLITQRGAPNHASPKRRALMGRSLFDRVPQAVFAPPRDSPPSPFLEWMILGHELYTRPANLK</sequence>
<evidence type="ECO:0000313" key="1">
    <source>
        <dbReference type="EMBL" id="GFS70972.1"/>
    </source>
</evidence>
<reference evidence="1" key="1">
    <citation type="submission" date="2020-08" db="EMBL/GenBank/DDBJ databases">
        <title>Multicomponent nature underlies the extraordinary mechanical properties of spider dragline silk.</title>
        <authorList>
            <person name="Kono N."/>
            <person name="Nakamura H."/>
            <person name="Mori M."/>
            <person name="Yoshida Y."/>
            <person name="Ohtoshi R."/>
            <person name="Malay A.D."/>
            <person name="Moran D.A.P."/>
            <person name="Tomita M."/>
            <person name="Numata K."/>
            <person name="Arakawa K."/>
        </authorList>
    </citation>
    <scope>NUCLEOTIDE SEQUENCE</scope>
</reference>
<proteinExistence type="predicted"/>
<name>A0A8X6MPB2_NEPPI</name>
<comment type="caution">
    <text evidence="1">The sequence shown here is derived from an EMBL/GenBank/DDBJ whole genome shotgun (WGS) entry which is preliminary data.</text>
</comment>
<dbReference type="AlphaFoldDB" id="A0A8X6MPB2"/>
<dbReference type="EMBL" id="BMAW01000842">
    <property type="protein sequence ID" value="GFS70972.1"/>
    <property type="molecule type" value="Genomic_DNA"/>
</dbReference>
<organism evidence="1 2">
    <name type="scientific">Nephila pilipes</name>
    <name type="common">Giant wood spider</name>
    <name type="synonym">Nephila maculata</name>
    <dbReference type="NCBI Taxonomy" id="299642"/>
    <lineage>
        <taxon>Eukaryota</taxon>
        <taxon>Metazoa</taxon>
        <taxon>Ecdysozoa</taxon>
        <taxon>Arthropoda</taxon>
        <taxon>Chelicerata</taxon>
        <taxon>Arachnida</taxon>
        <taxon>Araneae</taxon>
        <taxon>Araneomorphae</taxon>
        <taxon>Entelegynae</taxon>
        <taxon>Araneoidea</taxon>
        <taxon>Nephilidae</taxon>
        <taxon>Nephila</taxon>
    </lineage>
</organism>
<protein>
    <submittedName>
        <fullName evidence="1">Uncharacterized protein</fullName>
    </submittedName>
</protein>
<accession>A0A8X6MPB2</accession>
<keyword evidence="2" id="KW-1185">Reference proteome</keyword>
<evidence type="ECO:0000313" key="2">
    <source>
        <dbReference type="Proteomes" id="UP000887013"/>
    </source>
</evidence>
<dbReference type="Proteomes" id="UP000887013">
    <property type="component" value="Unassembled WGS sequence"/>
</dbReference>